<dbReference type="Proteomes" id="UP000684084">
    <property type="component" value="Unassembled WGS sequence"/>
</dbReference>
<organism evidence="1 2">
    <name type="scientific">Rhizophagus irregularis</name>
    <dbReference type="NCBI Taxonomy" id="588596"/>
    <lineage>
        <taxon>Eukaryota</taxon>
        <taxon>Fungi</taxon>
        <taxon>Fungi incertae sedis</taxon>
        <taxon>Mucoromycota</taxon>
        <taxon>Glomeromycotina</taxon>
        <taxon>Glomeromycetes</taxon>
        <taxon>Glomerales</taxon>
        <taxon>Glomeraceae</taxon>
        <taxon>Rhizophagus</taxon>
    </lineage>
</organism>
<comment type="caution">
    <text evidence="1">The sequence shown here is derived from an EMBL/GenBank/DDBJ whole genome shotgun (WGS) entry which is preliminary data.</text>
</comment>
<dbReference type="AlphaFoldDB" id="A0A915YPC8"/>
<sequence>MTTPPKTKILSFLVNLKKLELYVNNQNNNSNNLGNIFLPSLQILKSNVVKINILRNLFVNTNGNLIKIGIDDIPHNEIDNKNIIQAIYQNCPNLMYLKLMIRNESILELEQLLINCQYLVGLYFFAIKTFDWDELFKVLTISSPTSLIKFKFNNILSYGTIKLESLKLFFDNWKGRNPISLQFDSYNGCSDLIDLIGEYKLEGIINKFDHLHGSNYFEDFEW</sequence>
<dbReference type="EMBL" id="CAGKOT010000001">
    <property type="protein sequence ID" value="CAB5304851.1"/>
    <property type="molecule type" value="Genomic_DNA"/>
</dbReference>
<gene>
    <name evidence="1" type="ORF">CHRIB12_LOCUS1148</name>
</gene>
<proteinExistence type="predicted"/>
<accession>A0A915YPC8</accession>
<reference evidence="1" key="1">
    <citation type="submission" date="2020-05" db="EMBL/GenBank/DDBJ databases">
        <authorList>
            <person name="Rincon C."/>
            <person name="Sanders R I."/>
            <person name="Robbins C."/>
            <person name="Chaturvedi A."/>
        </authorList>
    </citation>
    <scope>NUCLEOTIDE SEQUENCE</scope>
    <source>
        <strain evidence="1">CHB12</strain>
    </source>
</reference>
<evidence type="ECO:0000313" key="1">
    <source>
        <dbReference type="EMBL" id="CAB5304851.1"/>
    </source>
</evidence>
<evidence type="ECO:0000313" key="2">
    <source>
        <dbReference type="Proteomes" id="UP000684084"/>
    </source>
</evidence>
<dbReference type="OrthoDB" id="2415941at2759"/>
<protein>
    <submittedName>
        <fullName evidence="1">Uncharacterized protein</fullName>
    </submittedName>
</protein>
<name>A0A915YPC8_9GLOM</name>